<feature type="transmembrane region" description="Helical" evidence="9">
    <location>
        <begin position="181"/>
        <end position="205"/>
    </location>
</feature>
<keyword evidence="7 9" id="KW-0472">Membrane</keyword>
<dbReference type="InterPro" id="IPR038377">
    <property type="entry name" value="Na/Glc_symporter_sf"/>
</dbReference>
<accession>A0A9D1WCS5</accession>
<gene>
    <name evidence="10" type="primary">panF</name>
    <name evidence="10" type="ORF">H9850_03515</name>
</gene>
<evidence type="ECO:0000256" key="1">
    <source>
        <dbReference type="ARBA" id="ARBA00004141"/>
    </source>
</evidence>
<dbReference type="Proteomes" id="UP000886829">
    <property type="component" value="Unassembled WGS sequence"/>
</dbReference>
<feature type="transmembrane region" description="Helical" evidence="9">
    <location>
        <begin position="489"/>
        <end position="509"/>
    </location>
</feature>
<comment type="caution">
    <text evidence="10">The sequence shown here is derived from an EMBL/GenBank/DDBJ whole genome shotgun (WGS) entry which is preliminary data.</text>
</comment>
<organism evidence="10 11">
    <name type="scientific">Candidatus Anaerobiospirillum pullistercoris</name>
    <dbReference type="NCBI Taxonomy" id="2838452"/>
    <lineage>
        <taxon>Bacteria</taxon>
        <taxon>Pseudomonadati</taxon>
        <taxon>Pseudomonadota</taxon>
        <taxon>Gammaproteobacteria</taxon>
        <taxon>Aeromonadales</taxon>
        <taxon>Succinivibrionaceae</taxon>
        <taxon>Anaerobiospirillum</taxon>
    </lineage>
</organism>
<feature type="transmembrane region" description="Helical" evidence="9">
    <location>
        <begin position="334"/>
        <end position="357"/>
    </location>
</feature>
<feature type="transmembrane region" description="Helical" evidence="9">
    <location>
        <begin position="431"/>
        <end position="455"/>
    </location>
</feature>
<dbReference type="InterPro" id="IPR001734">
    <property type="entry name" value="Na/solute_symporter"/>
</dbReference>
<dbReference type="EMBL" id="DXEV01000070">
    <property type="protein sequence ID" value="HIX56524.1"/>
    <property type="molecule type" value="Genomic_DNA"/>
</dbReference>
<dbReference type="NCBIfam" id="TIGR02119">
    <property type="entry name" value="panF"/>
    <property type="match status" value="1"/>
</dbReference>
<evidence type="ECO:0000313" key="11">
    <source>
        <dbReference type="Proteomes" id="UP000886829"/>
    </source>
</evidence>
<keyword evidence="5" id="KW-0769">Symport</keyword>
<dbReference type="PROSITE" id="PS50283">
    <property type="entry name" value="NA_SOLUT_SYMP_3"/>
    <property type="match status" value="1"/>
</dbReference>
<feature type="transmembrane region" description="Helical" evidence="9">
    <location>
        <begin position="152"/>
        <end position="174"/>
    </location>
</feature>
<evidence type="ECO:0000256" key="7">
    <source>
        <dbReference type="ARBA" id="ARBA00023136"/>
    </source>
</evidence>
<protein>
    <submittedName>
        <fullName evidence="10">Sodium/pantothenate symporter</fullName>
    </submittedName>
</protein>
<dbReference type="PANTHER" id="PTHR48086:SF4">
    <property type="entry name" value="SODIUM_PANTOTHENATE SYMPORTER"/>
    <property type="match status" value="1"/>
</dbReference>
<keyword evidence="4 9" id="KW-0812">Transmembrane</keyword>
<feature type="transmembrane region" description="Helical" evidence="9">
    <location>
        <begin position="406"/>
        <end position="425"/>
    </location>
</feature>
<evidence type="ECO:0000256" key="3">
    <source>
        <dbReference type="ARBA" id="ARBA00022448"/>
    </source>
</evidence>
<dbReference type="GO" id="GO:0015081">
    <property type="term" value="F:sodium ion transmembrane transporter activity"/>
    <property type="evidence" value="ECO:0007669"/>
    <property type="project" value="InterPro"/>
</dbReference>
<evidence type="ECO:0000256" key="6">
    <source>
        <dbReference type="ARBA" id="ARBA00022989"/>
    </source>
</evidence>
<comment type="similarity">
    <text evidence="2 8">Belongs to the sodium:solute symporter (SSF) (TC 2.A.21) family.</text>
</comment>
<evidence type="ECO:0000256" key="5">
    <source>
        <dbReference type="ARBA" id="ARBA00022847"/>
    </source>
</evidence>
<evidence type="ECO:0000256" key="9">
    <source>
        <dbReference type="SAM" id="Phobius"/>
    </source>
</evidence>
<reference evidence="10" key="2">
    <citation type="submission" date="2021-04" db="EMBL/GenBank/DDBJ databases">
        <authorList>
            <person name="Gilroy R."/>
        </authorList>
    </citation>
    <scope>NUCLEOTIDE SEQUENCE</scope>
    <source>
        <strain evidence="10">USASDec5-558</strain>
    </source>
</reference>
<dbReference type="PANTHER" id="PTHR48086">
    <property type="entry name" value="SODIUM/PROLINE SYMPORTER-RELATED"/>
    <property type="match status" value="1"/>
</dbReference>
<comment type="subcellular location">
    <subcellularLocation>
        <location evidence="1">Membrane</location>
        <topology evidence="1">Multi-pass membrane protein</topology>
    </subcellularLocation>
</comment>
<keyword evidence="3" id="KW-0813">Transport</keyword>
<dbReference type="GO" id="GO:0036376">
    <property type="term" value="P:sodium ion export across plasma membrane"/>
    <property type="evidence" value="ECO:0007669"/>
    <property type="project" value="InterPro"/>
</dbReference>
<feature type="transmembrane region" description="Helical" evidence="9">
    <location>
        <begin position="281"/>
        <end position="305"/>
    </location>
</feature>
<feature type="transmembrane region" description="Helical" evidence="9">
    <location>
        <begin position="240"/>
        <end position="260"/>
    </location>
</feature>
<dbReference type="Gene3D" id="1.20.1730.10">
    <property type="entry name" value="Sodium/glucose cotransporter"/>
    <property type="match status" value="1"/>
</dbReference>
<evidence type="ECO:0000256" key="2">
    <source>
        <dbReference type="ARBA" id="ARBA00006434"/>
    </source>
</evidence>
<keyword evidence="6 9" id="KW-1133">Transmembrane helix</keyword>
<sequence>MQQILPLVPIAIFFVVLLLVGYVYSYRANRALHFKKEYFLGSQNLGGIVLAMTLVATYGSVSSFISGPGVAWNLGLGWVVFAAPQIITAFLILGVLAKRMTILTHRLDSLTVIDLLYERFHSKVISLLLAIMLIVFFLAMIVGQFIGGAQIFAGLTGIDYSFGLVTFALVTVLYSSGGFRAVAITDTICAILMLTGMVLLGYVILNEGGGLTQVMDTIAAINIDSNTGVSRNLEFDAGGALPLSLLFSTWILVGFATMGLPQSLVRCMTYKSSHELHKSMIIATVVCGALMIGMTMLGVLARAVITELPKGGTDAIIPTLIATKMHPLVAGLTILGPLAATMSTVSSLLIAAASAVIRDLLKALQRDHSRAPAAPAAPAAAGAAKADDSSLVQEATRIDLSYHEKIIIKGSTLLMGVIAIALAIYPPDIVVWVNLFAFGGLESSFLWPVLLGLFWPKFNPSGVLFSIVASLSTYTICMIFKISLLSCHAIVPALLAGLIGAIVGTYLGAKLWGQKLDPQTHAIFFPHRPYRA</sequence>
<dbReference type="AlphaFoldDB" id="A0A9D1WCS5"/>
<proteinExistence type="inferred from homology"/>
<dbReference type="GO" id="GO:0015293">
    <property type="term" value="F:symporter activity"/>
    <property type="evidence" value="ECO:0007669"/>
    <property type="project" value="UniProtKB-KW"/>
</dbReference>
<feature type="transmembrane region" description="Helical" evidence="9">
    <location>
        <begin position="45"/>
        <end position="65"/>
    </location>
</feature>
<dbReference type="InterPro" id="IPR050277">
    <property type="entry name" value="Sodium:Solute_Symporter"/>
</dbReference>
<feature type="transmembrane region" description="Helical" evidence="9">
    <location>
        <begin position="124"/>
        <end position="146"/>
    </location>
</feature>
<dbReference type="Pfam" id="PF00474">
    <property type="entry name" value="SSF"/>
    <property type="match status" value="2"/>
</dbReference>
<feature type="transmembrane region" description="Helical" evidence="9">
    <location>
        <begin position="6"/>
        <end position="24"/>
    </location>
</feature>
<dbReference type="GO" id="GO:0015233">
    <property type="term" value="F:pantothenate transmembrane transporter activity"/>
    <property type="evidence" value="ECO:0007669"/>
    <property type="project" value="InterPro"/>
</dbReference>
<evidence type="ECO:0000256" key="4">
    <source>
        <dbReference type="ARBA" id="ARBA00022692"/>
    </source>
</evidence>
<name>A0A9D1WCS5_9GAMM</name>
<feature type="transmembrane region" description="Helical" evidence="9">
    <location>
        <begin position="462"/>
        <end position="483"/>
    </location>
</feature>
<evidence type="ECO:0000313" key="10">
    <source>
        <dbReference type="EMBL" id="HIX56524.1"/>
    </source>
</evidence>
<dbReference type="GO" id="GO:0005886">
    <property type="term" value="C:plasma membrane"/>
    <property type="evidence" value="ECO:0007669"/>
    <property type="project" value="TreeGrafter"/>
</dbReference>
<reference evidence="10" key="1">
    <citation type="journal article" date="2021" name="PeerJ">
        <title>Extensive microbial diversity within the chicken gut microbiome revealed by metagenomics and culture.</title>
        <authorList>
            <person name="Gilroy R."/>
            <person name="Ravi A."/>
            <person name="Getino M."/>
            <person name="Pursley I."/>
            <person name="Horton D.L."/>
            <person name="Alikhan N.F."/>
            <person name="Baker D."/>
            <person name="Gharbi K."/>
            <person name="Hall N."/>
            <person name="Watson M."/>
            <person name="Adriaenssens E.M."/>
            <person name="Foster-Nyarko E."/>
            <person name="Jarju S."/>
            <person name="Secka A."/>
            <person name="Antonio M."/>
            <person name="Oren A."/>
            <person name="Chaudhuri R.R."/>
            <person name="La Ragione R."/>
            <person name="Hildebrand F."/>
            <person name="Pallen M.J."/>
        </authorList>
    </citation>
    <scope>NUCLEOTIDE SEQUENCE</scope>
    <source>
        <strain evidence="10">USASDec5-558</strain>
    </source>
</reference>
<feature type="transmembrane region" description="Helical" evidence="9">
    <location>
        <begin position="77"/>
        <end position="97"/>
    </location>
</feature>
<evidence type="ECO:0000256" key="8">
    <source>
        <dbReference type="RuleBase" id="RU362091"/>
    </source>
</evidence>
<dbReference type="InterPro" id="IPR011849">
    <property type="entry name" value="Na/pantothenate_symporter"/>
</dbReference>